<keyword evidence="3" id="KW-1185">Reference proteome</keyword>
<feature type="transmembrane region" description="Helical" evidence="1">
    <location>
        <begin position="93"/>
        <end position="110"/>
    </location>
</feature>
<proteinExistence type="predicted"/>
<reference evidence="2 3" key="1">
    <citation type="submission" date="2019-08" db="EMBL/GenBank/DDBJ databases">
        <authorList>
            <person name="Hu J."/>
        </authorList>
    </citation>
    <scope>NUCLEOTIDE SEQUENCE [LARGE SCALE GENOMIC DNA]</scope>
    <source>
        <strain evidence="2 3">NEAU-184</strain>
    </source>
</reference>
<evidence type="ECO:0000313" key="2">
    <source>
        <dbReference type="EMBL" id="TYL54260.1"/>
    </source>
</evidence>
<dbReference type="RefSeq" id="WP_148733787.1">
    <property type="nucleotide sequence ID" value="NZ_VSSB01000001.1"/>
</dbReference>
<accession>A0A5S4VC80</accession>
<organism evidence="2 3">
    <name type="scientific">Agromyces mariniharenae</name>
    <dbReference type="NCBI Taxonomy" id="2604423"/>
    <lineage>
        <taxon>Bacteria</taxon>
        <taxon>Bacillati</taxon>
        <taxon>Actinomycetota</taxon>
        <taxon>Actinomycetes</taxon>
        <taxon>Micrococcales</taxon>
        <taxon>Microbacteriaceae</taxon>
        <taxon>Agromyces</taxon>
    </lineage>
</organism>
<gene>
    <name evidence="2" type="ORF">FYC51_11900</name>
</gene>
<keyword evidence="1" id="KW-0472">Membrane</keyword>
<feature type="transmembrane region" description="Helical" evidence="1">
    <location>
        <begin position="63"/>
        <end position="87"/>
    </location>
</feature>
<keyword evidence="1" id="KW-1133">Transmembrane helix</keyword>
<dbReference type="AlphaFoldDB" id="A0A5S4VC80"/>
<name>A0A5S4VC80_9MICO</name>
<sequence length="265" mass="27598">MTEPSAPVAARPTANEYARAVSGDAGRFDWTEFERSLLSRRADLLAPWESALRDLRAPRRASAWRGAGVFVLSIVPFVVPGLLVIGIRTDQPLAGWLAAALVLSLAHVVFRLVQLRAARRGAAPDAPQGLVLAGVSVAFAVLAAVLAALIAIQRPQPLALPAAAAAVAMAAVLVIWVVAERRRSRAAGTADAAPGDAVGALRAAVDGLAPNDRAAIERDRDGALELLVRNGVCSDAERRDAADAPLGGIARWAWAAGRRASDARG</sequence>
<evidence type="ECO:0000256" key="1">
    <source>
        <dbReference type="SAM" id="Phobius"/>
    </source>
</evidence>
<protein>
    <submittedName>
        <fullName evidence="2">Uncharacterized protein</fullName>
    </submittedName>
</protein>
<dbReference type="EMBL" id="VSSB01000001">
    <property type="protein sequence ID" value="TYL54260.1"/>
    <property type="molecule type" value="Genomic_DNA"/>
</dbReference>
<keyword evidence="1" id="KW-0812">Transmembrane</keyword>
<dbReference type="Proteomes" id="UP000325243">
    <property type="component" value="Unassembled WGS sequence"/>
</dbReference>
<evidence type="ECO:0000313" key="3">
    <source>
        <dbReference type="Proteomes" id="UP000325243"/>
    </source>
</evidence>
<feature type="transmembrane region" description="Helical" evidence="1">
    <location>
        <begin position="158"/>
        <end position="179"/>
    </location>
</feature>
<feature type="transmembrane region" description="Helical" evidence="1">
    <location>
        <begin position="130"/>
        <end position="152"/>
    </location>
</feature>
<comment type="caution">
    <text evidence="2">The sequence shown here is derived from an EMBL/GenBank/DDBJ whole genome shotgun (WGS) entry which is preliminary data.</text>
</comment>